<keyword evidence="9" id="KW-1185">Reference proteome</keyword>
<feature type="transmembrane region" description="Helical" evidence="6">
    <location>
        <begin position="184"/>
        <end position="202"/>
    </location>
</feature>
<feature type="transmembrane region" description="Helical" evidence="6">
    <location>
        <begin position="141"/>
        <end position="164"/>
    </location>
</feature>
<feature type="transmembrane region" description="Helical" evidence="6">
    <location>
        <begin position="390"/>
        <end position="409"/>
    </location>
</feature>
<feature type="transmembrane region" description="Helical" evidence="6">
    <location>
        <begin position="325"/>
        <end position="347"/>
    </location>
</feature>
<evidence type="ECO:0000256" key="5">
    <source>
        <dbReference type="ARBA" id="ARBA00023136"/>
    </source>
</evidence>
<evidence type="ECO:0000256" key="3">
    <source>
        <dbReference type="ARBA" id="ARBA00022692"/>
    </source>
</evidence>
<dbReference type="Pfam" id="PF11700">
    <property type="entry name" value="ATG22"/>
    <property type="match status" value="2"/>
</dbReference>
<feature type="domain" description="Major facilitator superfamily (MFS) profile" evidence="7">
    <location>
        <begin position="8"/>
        <end position="414"/>
    </location>
</feature>
<feature type="transmembrane region" description="Helical" evidence="6">
    <location>
        <begin position="82"/>
        <end position="103"/>
    </location>
</feature>
<feature type="transmembrane region" description="Helical" evidence="6">
    <location>
        <begin position="49"/>
        <end position="70"/>
    </location>
</feature>
<feature type="transmembrane region" description="Helical" evidence="6">
    <location>
        <begin position="301"/>
        <end position="319"/>
    </location>
</feature>
<evidence type="ECO:0000256" key="6">
    <source>
        <dbReference type="SAM" id="Phobius"/>
    </source>
</evidence>
<dbReference type="CDD" id="cd17482">
    <property type="entry name" value="MFS_YxiO_like"/>
    <property type="match status" value="1"/>
</dbReference>
<evidence type="ECO:0000313" key="8">
    <source>
        <dbReference type="EMBL" id="QFR43411.1"/>
    </source>
</evidence>
<dbReference type="InterPro" id="IPR024671">
    <property type="entry name" value="Atg22-like"/>
</dbReference>
<dbReference type="GO" id="GO:0022857">
    <property type="term" value="F:transmembrane transporter activity"/>
    <property type="evidence" value="ECO:0007669"/>
    <property type="project" value="InterPro"/>
</dbReference>
<gene>
    <name evidence="8" type="ORF">FJR47_05650</name>
</gene>
<dbReference type="EMBL" id="CP041166">
    <property type="protein sequence ID" value="QFR43411.1"/>
    <property type="molecule type" value="Genomic_DNA"/>
</dbReference>
<reference evidence="9" key="1">
    <citation type="submission" date="2019-06" db="EMBL/GenBank/DDBJ databases">
        <title>Sulfurimonas gotlandica sp. nov., a chemoautotrophic and psychrotolerant epsilonproteobacterium isolated from a pelagic redoxcline, and an emended description of the genus Sulfurimonas.</title>
        <authorList>
            <person name="Wang S."/>
            <person name="Jiang L."/>
            <person name="Shao Z."/>
        </authorList>
    </citation>
    <scope>NUCLEOTIDE SEQUENCE [LARGE SCALE GENOMIC DNA]</scope>
    <source>
        <strain evidence="9">1-1N</strain>
    </source>
</reference>
<dbReference type="SUPFAM" id="SSF103473">
    <property type="entry name" value="MFS general substrate transporter"/>
    <property type="match status" value="1"/>
</dbReference>
<evidence type="ECO:0000259" key="7">
    <source>
        <dbReference type="PROSITE" id="PS50850"/>
    </source>
</evidence>
<dbReference type="PANTHER" id="PTHR23519">
    <property type="entry name" value="AUTOPHAGY-RELATED PROTEIN 22"/>
    <property type="match status" value="1"/>
</dbReference>
<dbReference type="InterPro" id="IPR020846">
    <property type="entry name" value="MFS_dom"/>
</dbReference>
<dbReference type="PROSITE" id="PS50850">
    <property type="entry name" value="MFS"/>
    <property type="match status" value="1"/>
</dbReference>
<evidence type="ECO:0000256" key="1">
    <source>
        <dbReference type="ARBA" id="ARBA00004127"/>
    </source>
</evidence>
<sequence>MQESKKTIYSWALYDWANSAYATTVMAGFFPLFFKSYYSADVAVTTSTAHLGIASSISSLVIVFIAPLLGSIADVHSLKKRYLFLFAYLGILMSAMLSLVGVGEWQAALFIYILGNIGFMGSNIFYDGLLKSVSTKKSVDFVSGLGFSLGYLGGGVLFSINVWMFQDFEFFGFENQAAAIKASFVSVALWWAFFSIPLLLFVKEDKSTNAAATTKLKDGYLRLKKTFSKIRQLRHLSLFLVAYWLYIDGVDTIIRMAVDYGMALGFDSSNLILALLLVQFVGFPATLLFTKISEIMGTKGAIYLAIAIYLFIIIWAAQMMEVWEFYMLAVMIALVQGGIQALSRSYYSRMIPEGYSAEFFGFYNFIGKFAAIFGPLLIAIVALVSQNSRVSIASISILFIIGAILLYFVDEKKGEKELKDALL</sequence>
<dbReference type="Gene3D" id="1.20.1250.20">
    <property type="entry name" value="MFS general substrate transporter like domains"/>
    <property type="match status" value="2"/>
</dbReference>
<proteinExistence type="predicted"/>
<dbReference type="InterPro" id="IPR050495">
    <property type="entry name" value="ATG22/LtaA_families"/>
</dbReference>
<keyword evidence="2" id="KW-0813">Transport</keyword>
<name>A0AAJ4A3U4_9BACT</name>
<feature type="transmembrane region" description="Helical" evidence="6">
    <location>
        <begin position="12"/>
        <end position="34"/>
    </location>
</feature>
<dbReference type="Proteomes" id="UP000326061">
    <property type="component" value="Chromosome"/>
</dbReference>
<organism evidence="8 9">
    <name type="scientific">Sulfurimonas xiamenensis</name>
    <dbReference type="NCBI Taxonomy" id="2590021"/>
    <lineage>
        <taxon>Bacteria</taxon>
        <taxon>Pseudomonadati</taxon>
        <taxon>Campylobacterota</taxon>
        <taxon>Epsilonproteobacteria</taxon>
        <taxon>Campylobacterales</taxon>
        <taxon>Sulfurimonadaceae</taxon>
        <taxon>Sulfurimonas</taxon>
    </lineage>
</organism>
<feature type="transmembrane region" description="Helical" evidence="6">
    <location>
        <begin position="236"/>
        <end position="258"/>
    </location>
</feature>
<keyword evidence="3 6" id="KW-0812">Transmembrane</keyword>
<dbReference type="GO" id="GO:0012505">
    <property type="term" value="C:endomembrane system"/>
    <property type="evidence" value="ECO:0007669"/>
    <property type="project" value="UniProtKB-SubCell"/>
</dbReference>
<dbReference type="InterPro" id="IPR036259">
    <property type="entry name" value="MFS_trans_sf"/>
</dbReference>
<dbReference type="RefSeq" id="WP_152299474.1">
    <property type="nucleotide sequence ID" value="NZ_CP041166.1"/>
</dbReference>
<keyword evidence="5 6" id="KW-0472">Membrane</keyword>
<evidence type="ECO:0000256" key="2">
    <source>
        <dbReference type="ARBA" id="ARBA00022448"/>
    </source>
</evidence>
<evidence type="ECO:0000256" key="4">
    <source>
        <dbReference type="ARBA" id="ARBA00022989"/>
    </source>
</evidence>
<protein>
    <submittedName>
        <fullName evidence="8">MFS transporter</fullName>
    </submittedName>
</protein>
<feature type="transmembrane region" description="Helical" evidence="6">
    <location>
        <begin position="270"/>
        <end position="289"/>
    </location>
</feature>
<accession>A0AAJ4A3U4</accession>
<feature type="transmembrane region" description="Helical" evidence="6">
    <location>
        <begin position="109"/>
        <end position="129"/>
    </location>
</feature>
<comment type="subcellular location">
    <subcellularLocation>
        <location evidence="1">Endomembrane system</location>
        <topology evidence="1">Multi-pass membrane protein</topology>
    </subcellularLocation>
</comment>
<dbReference type="PANTHER" id="PTHR23519:SF1">
    <property type="entry name" value="AUTOPHAGY-RELATED PROTEIN 22"/>
    <property type="match status" value="1"/>
</dbReference>
<keyword evidence="4 6" id="KW-1133">Transmembrane helix</keyword>
<dbReference type="KEGG" id="suln:FJR47_05650"/>
<evidence type="ECO:0000313" key="9">
    <source>
        <dbReference type="Proteomes" id="UP000326061"/>
    </source>
</evidence>
<feature type="transmembrane region" description="Helical" evidence="6">
    <location>
        <begin position="359"/>
        <end position="384"/>
    </location>
</feature>
<dbReference type="AlphaFoldDB" id="A0AAJ4A3U4"/>